<keyword evidence="2" id="KW-1185">Reference proteome</keyword>
<reference evidence="1" key="1">
    <citation type="submission" date="2011-02" db="EMBL/GenBank/DDBJ databases">
        <title>The genome of the leaf-cutting ant Acromyrmex echinatior suggests key adaptations to social evolution and fungus farming.</title>
        <authorList>
            <person name="Nygaard S."/>
            <person name="Zhang G."/>
        </authorList>
    </citation>
    <scope>NUCLEOTIDE SEQUENCE</scope>
</reference>
<gene>
    <name evidence="1" type="ORF">G5I_07010</name>
</gene>
<organism evidence="2">
    <name type="scientific">Acromyrmex echinatior</name>
    <name type="common">Panamanian leafcutter ant</name>
    <name type="synonym">Acromyrmex octospinosus echinatior</name>
    <dbReference type="NCBI Taxonomy" id="103372"/>
    <lineage>
        <taxon>Eukaryota</taxon>
        <taxon>Metazoa</taxon>
        <taxon>Ecdysozoa</taxon>
        <taxon>Arthropoda</taxon>
        <taxon>Hexapoda</taxon>
        <taxon>Insecta</taxon>
        <taxon>Pterygota</taxon>
        <taxon>Neoptera</taxon>
        <taxon>Endopterygota</taxon>
        <taxon>Hymenoptera</taxon>
        <taxon>Apocrita</taxon>
        <taxon>Aculeata</taxon>
        <taxon>Formicoidea</taxon>
        <taxon>Formicidae</taxon>
        <taxon>Myrmicinae</taxon>
        <taxon>Acromyrmex</taxon>
    </lineage>
</organism>
<dbReference type="InParanoid" id="F4WMM7"/>
<dbReference type="AlphaFoldDB" id="F4WMM7"/>
<accession>F4WMM7</accession>
<evidence type="ECO:0000313" key="2">
    <source>
        <dbReference type="Proteomes" id="UP000007755"/>
    </source>
</evidence>
<protein>
    <submittedName>
        <fullName evidence="1">Uncharacterized protein</fullName>
    </submittedName>
</protein>
<sequence>MLYVVGPVAARCEEKEKRCETNWFVAKVCVTGESTEKKGEEKEMFDRIADSTKDNPRRVSSNSMKAGTTLVAHQIDNDALDFPTSFENPINVQKKVYTKQASETIGAHAIISSIYLQKNGSEKKREEDTERKGQQNLLKFSLANLFGGKAY</sequence>
<dbReference type="Proteomes" id="UP000007755">
    <property type="component" value="Unassembled WGS sequence"/>
</dbReference>
<name>F4WMM7_ACREC</name>
<proteinExistence type="predicted"/>
<dbReference type="EMBL" id="GL888218">
    <property type="protein sequence ID" value="EGI64504.1"/>
    <property type="molecule type" value="Genomic_DNA"/>
</dbReference>
<evidence type="ECO:0000313" key="1">
    <source>
        <dbReference type="EMBL" id="EGI64504.1"/>
    </source>
</evidence>